<keyword evidence="2" id="KW-1185">Reference proteome</keyword>
<dbReference type="AlphaFoldDB" id="A0A5C4UU31"/>
<evidence type="ECO:0000313" key="1">
    <source>
        <dbReference type="EMBL" id="TNM26696.1"/>
    </source>
</evidence>
<reference evidence="1 2" key="1">
    <citation type="submission" date="2019-06" db="EMBL/GenBank/DDBJ databases">
        <title>Draft genome of Streptomyces sedi sp. JCM16909.</title>
        <authorList>
            <person name="Klykleung N."/>
            <person name="Tanasupawat S."/>
            <person name="Kudo T."/>
            <person name="Yuki M."/>
            <person name="Ohkuma M."/>
        </authorList>
    </citation>
    <scope>NUCLEOTIDE SEQUENCE [LARGE SCALE GENOMIC DNA]</scope>
    <source>
        <strain evidence="1 2">JCM 16909</strain>
    </source>
</reference>
<dbReference type="Proteomes" id="UP000311713">
    <property type="component" value="Unassembled WGS sequence"/>
</dbReference>
<evidence type="ECO:0000313" key="2">
    <source>
        <dbReference type="Proteomes" id="UP000311713"/>
    </source>
</evidence>
<dbReference type="EMBL" id="VDGT01000021">
    <property type="protein sequence ID" value="TNM26696.1"/>
    <property type="molecule type" value="Genomic_DNA"/>
</dbReference>
<protein>
    <submittedName>
        <fullName evidence="1">Uncharacterized protein</fullName>
    </submittedName>
</protein>
<gene>
    <name evidence="1" type="ORF">FH715_23395</name>
</gene>
<comment type="caution">
    <text evidence="1">The sequence shown here is derived from an EMBL/GenBank/DDBJ whole genome shotgun (WGS) entry which is preliminary data.</text>
</comment>
<sequence length="116" mass="13456">MLTYIGTRGRRTLHTRSVEFWCEAIAYELPTGRAFWLGTHRATTPRLALRWLHHRARQIAEQLDPHQARPVRAWLHDRSEREDALHQLAAGGLYSHTVHEPPVHYLLTARPTGDHS</sequence>
<organism evidence="1 2">
    <name type="scientific">Streptomyces sedi</name>
    <dbReference type="NCBI Taxonomy" id="555059"/>
    <lineage>
        <taxon>Bacteria</taxon>
        <taxon>Bacillati</taxon>
        <taxon>Actinomycetota</taxon>
        <taxon>Actinomycetes</taxon>
        <taxon>Kitasatosporales</taxon>
        <taxon>Streptomycetaceae</taxon>
        <taxon>Streptomyces</taxon>
    </lineage>
</organism>
<proteinExistence type="predicted"/>
<accession>A0A5C4UU31</accession>
<name>A0A5C4UU31_9ACTN</name>